<proteinExistence type="predicted"/>
<dbReference type="AlphaFoldDB" id="S5Z9J3"/>
<dbReference type="Proteomes" id="UP000015500">
    <property type="component" value="Chromosome"/>
</dbReference>
<organism evidence="1 2">
    <name type="scientific">Geobacillus genomosp. 3</name>
    <dbReference type="NCBI Taxonomy" id="1921421"/>
    <lineage>
        <taxon>Bacteria</taxon>
        <taxon>Bacillati</taxon>
        <taxon>Bacillota</taxon>
        <taxon>Bacilli</taxon>
        <taxon>Bacillales</taxon>
        <taxon>Anoxybacillaceae</taxon>
        <taxon>Geobacillus</taxon>
    </lineage>
</organism>
<evidence type="ECO:0000313" key="2">
    <source>
        <dbReference type="Proteomes" id="UP000015500"/>
    </source>
</evidence>
<dbReference type="OrthoDB" id="2966852at2"/>
<sequence>MNKRRVARLLLFMITILFSLFQTAEAKMMVTTSLAGNVISTSEHLFFFYNIAGGTARQPRNRDVPILTGLNASLSTADFGTISISLISIWEIDDVIRILNKSAVTKSLSLSVVNGSAPLLGSLRSIISFPDRVTLAPWETVQVDATISTTILTAPVGEYTGWVKITDHETNLSYVIPIRLIVSL</sequence>
<dbReference type="RefSeq" id="WP_020958642.1">
    <property type="nucleotide sequence ID" value="NC_022080.4"/>
</dbReference>
<gene>
    <name evidence="1" type="ORF">M493_02485</name>
</gene>
<dbReference type="STRING" id="1921421.M493_02485"/>
<keyword evidence="2" id="KW-1185">Reference proteome</keyword>
<evidence type="ECO:0000313" key="1">
    <source>
        <dbReference type="EMBL" id="AGT30830.1"/>
    </source>
</evidence>
<name>S5Z9J3_GEOG3</name>
<accession>S5Z9J3</accession>
<dbReference type="KEGG" id="gjf:M493_02485"/>
<reference evidence="1 2" key="1">
    <citation type="journal article" date="2014" name="Genome Announc.">
        <title>Complete Genome Sequence of the Thermophilic Polychlorinated Biphenyl Degrader Geobacillus sp. Strain JF8 (NBRC 109937).</title>
        <authorList>
            <person name="Shintani M."/>
            <person name="Ohtsubo Y."/>
            <person name="Fukuda K."/>
            <person name="Hosoyama A."/>
            <person name="Ohji S."/>
            <person name="Yamazoe A."/>
            <person name="Fujita N."/>
            <person name="Nagata Y."/>
            <person name="Tsuda M."/>
            <person name="Hatta T."/>
            <person name="Kimbara K."/>
        </authorList>
    </citation>
    <scope>NUCLEOTIDE SEQUENCE [LARGE SCALE GENOMIC DNA]</scope>
    <source>
        <strain evidence="1 2">JF8</strain>
    </source>
</reference>
<dbReference type="EMBL" id="CP006254">
    <property type="protein sequence ID" value="AGT30830.1"/>
    <property type="molecule type" value="Genomic_DNA"/>
</dbReference>
<protein>
    <submittedName>
        <fullName evidence="1">Uncharacterized protein</fullName>
    </submittedName>
</protein>
<dbReference type="HOGENOM" id="CLU_1466219_0_0_9"/>